<sequence>MPSIFDRVHLHQAVSNQVVPVMEANAVNDNRRSLRGSERDGSPPYVSSTESEELDDADLIPPQRGRSMPEELIAIMERPIDDNEIDNASFLVGSIVRPDDFYYKEAGREGYRLDRRRGLRPEIFRGLNGGRRKCVILRHNIKRRWQKLGCRWAWRWQPDEVAANPVRGFRDARELVIRVLRLRQRQNLRRGEHTPMPPQSRLRQDATAAQGEAFLISRPWFIFRIEVAEEKMRYDRLSVKDKSRCPYSAQDQVIEWWKERGDWRDEFNQGNGVTAWKWRHESPSPEPEDLAPVDNMKDSPLDAAVDMEFTPSEIYELETTEPSFKFSKENLPPLFGPRQAAEHEESPPEEDQPLPPPLRRSARIAGMKRPAEPLPPQTAPNMRPRGRAVPKTPAPAARSATQATQRRKAARPLLRIETDLTRL</sequence>
<dbReference type="EMBL" id="JAULSR010000008">
    <property type="protein sequence ID" value="KAK0612962.1"/>
    <property type="molecule type" value="Genomic_DNA"/>
</dbReference>
<feature type="compositionally biased region" description="Basic and acidic residues" evidence="1">
    <location>
        <begin position="29"/>
        <end position="41"/>
    </location>
</feature>
<accession>A0AA39TUL0</accession>
<feature type="compositionally biased region" description="Basic and acidic residues" evidence="1">
    <location>
        <begin position="414"/>
        <end position="423"/>
    </location>
</feature>
<reference evidence="2" key="1">
    <citation type="submission" date="2023-06" db="EMBL/GenBank/DDBJ databases">
        <title>Genome-scale phylogeny and comparative genomics of the fungal order Sordariales.</title>
        <authorList>
            <consortium name="Lawrence Berkeley National Laboratory"/>
            <person name="Hensen N."/>
            <person name="Bonometti L."/>
            <person name="Westerberg I."/>
            <person name="Brannstrom I.O."/>
            <person name="Guillou S."/>
            <person name="Cros-Aarteil S."/>
            <person name="Calhoun S."/>
            <person name="Haridas S."/>
            <person name="Kuo A."/>
            <person name="Mondo S."/>
            <person name="Pangilinan J."/>
            <person name="Riley R."/>
            <person name="LaButti K."/>
            <person name="Andreopoulos B."/>
            <person name="Lipzen A."/>
            <person name="Chen C."/>
            <person name="Yanf M."/>
            <person name="Daum C."/>
            <person name="Ng V."/>
            <person name="Clum A."/>
            <person name="Steindorff A."/>
            <person name="Ohm R."/>
            <person name="Martin F."/>
            <person name="Silar P."/>
            <person name="Natvig D."/>
            <person name="Lalanne C."/>
            <person name="Gautier V."/>
            <person name="Ament-velasquez S.L."/>
            <person name="Kruys A."/>
            <person name="Hutchinson M.I."/>
            <person name="Powell A.J."/>
            <person name="Barry K."/>
            <person name="Miller A.N."/>
            <person name="Grigoriev I.V."/>
            <person name="Debuchy R."/>
            <person name="Gladieux P."/>
            <person name="Thoren M.H."/>
            <person name="Johannesson H."/>
        </authorList>
    </citation>
    <scope>NUCLEOTIDE SEQUENCE</scope>
    <source>
        <strain evidence="2">SMH3391-2</strain>
    </source>
</reference>
<dbReference type="AlphaFoldDB" id="A0AA39TUL0"/>
<feature type="region of interest" description="Disordered" evidence="1">
    <location>
        <begin position="318"/>
        <end position="423"/>
    </location>
</feature>
<evidence type="ECO:0000313" key="2">
    <source>
        <dbReference type="EMBL" id="KAK0612962.1"/>
    </source>
</evidence>
<proteinExistence type="predicted"/>
<comment type="caution">
    <text evidence="2">The sequence shown here is derived from an EMBL/GenBank/DDBJ whole genome shotgun (WGS) entry which is preliminary data.</text>
</comment>
<feature type="compositionally biased region" description="Low complexity" evidence="1">
    <location>
        <begin position="394"/>
        <end position="404"/>
    </location>
</feature>
<gene>
    <name evidence="2" type="ORF">B0T17DRAFT_511324</name>
</gene>
<protein>
    <submittedName>
        <fullName evidence="2">Uncharacterized protein</fullName>
    </submittedName>
</protein>
<keyword evidence="3" id="KW-1185">Reference proteome</keyword>
<evidence type="ECO:0000256" key="1">
    <source>
        <dbReference type="SAM" id="MobiDB-lite"/>
    </source>
</evidence>
<name>A0AA39TUL0_9PEZI</name>
<dbReference type="Proteomes" id="UP001174934">
    <property type="component" value="Unassembled WGS sequence"/>
</dbReference>
<feature type="region of interest" description="Disordered" evidence="1">
    <location>
        <begin position="29"/>
        <end position="64"/>
    </location>
</feature>
<organism evidence="2 3">
    <name type="scientific">Bombardia bombarda</name>
    <dbReference type="NCBI Taxonomy" id="252184"/>
    <lineage>
        <taxon>Eukaryota</taxon>
        <taxon>Fungi</taxon>
        <taxon>Dikarya</taxon>
        <taxon>Ascomycota</taxon>
        <taxon>Pezizomycotina</taxon>
        <taxon>Sordariomycetes</taxon>
        <taxon>Sordariomycetidae</taxon>
        <taxon>Sordariales</taxon>
        <taxon>Lasiosphaeriaceae</taxon>
        <taxon>Bombardia</taxon>
    </lineage>
</organism>
<evidence type="ECO:0000313" key="3">
    <source>
        <dbReference type="Proteomes" id="UP001174934"/>
    </source>
</evidence>